<dbReference type="Proteomes" id="UP000314985">
    <property type="component" value="Chromosome 12"/>
</dbReference>
<evidence type="ECO:0000256" key="1">
    <source>
        <dbReference type="SAM" id="MobiDB-lite"/>
    </source>
</evidence>
<accession>A0A4X1U2X3</accession>
<feature type="region of interest" description="Disordered" evidence="1">
    <location>
        <begin position="77"/>
        <end position="99"/>
    </location>
</feature>
<name>A0A4X1U2X3_PIG</name>
<reference evidence="2 3" key="1">
    <citation type="submission" date="2017-08" db="EMBL/GenBank/DDBJ databases">
        <title>USMARCv1.0.</title>
        <authorList>
            <person name="Hannum G.I."/>
            <person name="Koren S."/>
            <person name="Schroeder S.G."/>
            <person name="Chin S.C."/>
            <person name="Nonneman D.J."/>
            <person name="Becker S.A."/>
            <person name="Rosen B.D."/>
            <person name="Bickhart D.M."/>
            <person name="Putnam N.H."/>
            <person name="Green R.E."/>
            <person name="Tuggle C.K."/>
            <person name="Liu H."/>
            <person name="Rohrer G.A."/>
            <person name="Warr A."/>
            <person name="Hall R."/>
            <person name="Kim K."/>
            <person name="Hume D.A."/>
            <person name="Talbot R."/>
            <person name="Chow W."/>
            <person name="Howe K."/>
            <person name="Schwartz A.S."/>
            <person name="Watson M."/>
            <person name="Archibald A.L."/>
            <person name="Phillippy A.M."/>
            <person name="Smith T.P.L."/>
        </authorList>
    </citation>
    <scope>NUCLEOTIDE SEQUENCE [LARGE SCALE GENOMIC DNA]</scope>
</reference>
<sequence length="99" mass="10100">SVSALAVPTGGPGQGEGCRAHHPESWSHVHPCPILTGIEDGLQRLDVCGHPRYPVDADLLDAPLLHLLHTLPDDVGHLGALPPGGEGTSGTGGGREAPQ</sequence>
<feature type="region of interest" description="Disordered" evidence="1">
    <location>
        <begin position="1"/>
        <end position="24"/>
    </location>
</feature>
<evidence type="ECO:0000313" key="3">
    <source>
        <dbReference type="Proteomes" id="UP000314985"/>
    </source>
</evidence>
<feature type="compositionally biased region" description="Gly residues" evidence="1">
    <location>
        <begin position="82"/>
        <end position="99"/>
    </location>
</feature>
<evidence type="ECO:0000313" key="2">
    <source>
        <dbReference type="Ensembl" id="ENSSSCP00070022287.1"/>
    </source>
</evidence>
<proteinExistence type="predicted"/>
<protein>
    <submittedName>
        <fullName evidence="2">Uncharacterized protein</fullName>
    </submittedName>
</protein>
<dbReference type="Ensembl" id="ENSSSCT00070026802.1">
    <property type="protein sequence ID" value="ENSSSCP00070022287.1"/>
    <property type="gene ID" value="ENSSSCG00070013733.1"/>
</dbReference>
<organism evidence="2 3">
    <name type="scientific">Sus scrofa</name>
    <name type="common">Pig</name>
    <dbReference type="NCBI Taxonomy" id="9823"/>
    <lineage>
        <taxon>Eukaryota</taxon>
        <taxon>Metazoa</taxon>
        <taxon>Chordata</taxon>
        <taxon>Craniata</taxon>
        <taxon>Vertebrata</taxon>
        <taxon>Euteleostomi</taxon>
        <taxon>Mammalia</taxon>
        <taxon>Eutheria</taxon>
        <taxon>Laurasiatheria</taxon>
        <taxon>Artiodactyla</taxon>
        <taxon>Suina</taxon>
        <taxon>Suidae</taxon>
        <taxon>Sus</taxon>
    </lineage>
</organism>
<reference evidence="2" key="2">
    <citation type="submission" date="2025-08" db="UniProtKB">
        <authorList>
            <consortium name="Ensembl"/>
        </authorList>
    </citation>
    <scope>IDENTIFICATION</scope>
</reference>
<dbReference type="AlphaFoldDB" id="A0A4X1U2X3"/>